<reference evidence="2" key="1">
    <citation type="journal article" date="2022" name="Mol. Ecol. Resour.">
        <title>The genomes of chicory, endive, great burdock and yacon provide insights into Asteraceae palaeo-polyploidization history and plant inulin production.</title>
        <authorList>
            <person name="Fan W."/>
            <person name="Wang S."/>
            <person name="Wang H."/>
            <person name="Wang A."/>
            <person name="Jiang F."/>
            <person name="Liu H."/>
            <person name="Zhao H."/>
            <person name="Xu D."/>
            <person name="Zhang Y."/>
        </authorList>
    </citation>
    <scope>NUCLEOTIDE SEQUENCE [LARGE SCALE GENOMIC DNA]</scope>
    <source>
        <strain evidence="2">cv. Punajuju</strain>
    </source>
</reference>
<dbReference type="EMBL" id="CM042011">
    <property type="protein sequence ID" value="KAI3764908.1"/>
    <property type="molecule type" value="Genomic_DNA"/>
</dbReference>
<evidence type="ECO:0000313" key="2">
    <source>
        <dbReference type="Proteomes" id="UP001055811"/>
    </source>
</evidence>
<protein>
    <submittedName>
        <fullName evidence="1">Uncharacterized protein</fullName>
    </submittedName>
</protein>
<evidence type="ECO:0000313" key="1">
    <source>
        <dbReference type="EMBL" id="KAI3764908.1"/>
    </source>
</evidence>
<accession>A0ACB9F1Z7</accession>
<reference evidence="1 2" key="2">
    <citation type="journal article" date="2022" name="Mol. Ecol. Resour.">
        <title>The genomes of chicory, endive, great burdock and yacon provide insights into Asteraceae paleo-polyploidization history and plant inulin production.</title>
        <authorList>
            <person name="Fan W."/>
            <person name="Wang S."/>
            <person name="Wang H."/>
            <person name="Wang A."/>
            <person name="Jiang F."/>
            <person name="Liu H."/>
            <person name="Zhao H."/>
            <person name="Xu D."/>
            <person name="Zhang Y."/>
        </authorList>
    </citation>
    <scope>NUCLEOTIDE SEQUENCE [LARGE SCALE GENOMIC DNA]</scope>
    <source>
        <strain evidence="2">cv. Punajuju</strain>
        <tissue evidence="1">Leaves</tissue>
    </source>
</reference>
<organism evidence="1 2">
    <name type="scientific">Cichorium intybus</name>
    <name type="common">Chicory</name>
    <dbReference type="NCBI Taxonomy" id="13427"/>
    <lineage>
        <taxon>Eukaryota</taxon>
        <taxon>Viridiplantae</taxon>
        <taxon>Streptophyta</taxon>
        <taxon>Embryophyta</taxon>
        <taxon>Tracheophyta</taxon>
        <taxon>Spermatophyta</taxon>
        <taxon>Magnoliopsida</taxon>
        <taxon>eudicotyledons</taxon>
        <taxon>Gunneridae</taxon>
        <taxon>Pentapetalae</taxon>
        <taxon>asterids</taxon>
        <taxon>campanulids</taxon>
        <taxon>Asterales</taxon>
        <taxon>Asteraceae</taxon>
        <taxon>Cichorioideae</taxon>
        <taxon>Cichorieae</taxon>
        <taxon>Cichoriinae</taxon>
        <taxon>Cichorium</taxon>
    </lineage>
</organism>
<sequence>MGMMFGTEDVDQSINIDLHTMEDVDLNDFSEPTYESEEVNDVTEIVEYDKDEGNDPSIMGRRAQKLSVTWHYFKLI</sequence>
<proteinExistence type="predicted"/>
<name>A0ACB9F1Z7_CICIN</name>
<dbReference type="Proteomes" id="UP001055811">
    <property type="component" value="Linkage Group LG03"/>
</dbReference>
<comment type="caution">
    <text evidence="1">The sequence shown here is derived from an EMBL/GenBank/DDBJ whole genome shotgun (WGS) entry which is preliminary data.</text>
</comment>
<keyword evidence="2" id="KW-1185">Reference proteome</keyword>
<gene>
    <name evidence="1" type="ORF">L2E82_14925</name>
</gene>